<feature type="region of interest" description="Disordered" evidence="1">
    <location>
        <begin position="18"/>
        <end position="51"/>
    </location>
</feature>
<protein>
    <submittedName>
        <fullName evidence="2">Uncharacterized protein</fullName>
    </submittedName>
</protein>
<organism evidence="2 3">
    <name type="scientific">Albula glossodonta</name>
    <name type="common">roundjaw bonefish</name>
    <dbReference type="NCBI Taxonomy" id="121402"/>
    <lineage>
        <taxon>Eukaryota</taxon>
        <taxon>Metazoa</taxon>
        <taxon>Chordata</taxon>
        <taxon>Craniata</taxon>
        <taxon>Vertebrata</taxon>
        <taxon>Euteleostomi</taxon>
        <taxon>Actinopterygii</taxon>
        <taxon>Neopterygii</taxon>
        <taxon>Teleostei</taxon>
        <taxon>Albuliformes</taxon>
        <taxon>Albulidae</taxon>
        <taxon>Albula</taxon>
    </lineage>
</organism>
<evidence type="ECO:0000313" key="2">
    <source>
        <dbReference type="EMBL" id="KAG9350617.1"/>
    </source>
</evidence>
<reference evidence="2" key="1">
    <citation type="thesis" date="2021" institute="BYU ScholarsArchive" country="Provo, UT, USA">
        <title>Applications of and Algorithms for Genome Assembly and Genomic Analyses with an Emphasis on Marine Teleosts.</title>
        <authorList>
            <person name="Pickett B.D."/>
        </authorList>
    </citation>
    <scope>NUCLEOTIDE SEQUENCE</scope>
    <source>
        <strain evidence="2">HI-2016</strain>
    </source>
</reference>
<keyword evidence="3" id="KW-1185">Reference proteome</keyword>
<dbReference type="AlphaFoldDB" id="A0A8T2PM72"/>
<dbReference type="Proteomes" id="UP000824540">
    <property type="component" value="Unassembled WGS sequence"/>
</dbReference>
<proteinExistence type="predicted"/>
<evidence type="ECO:0000313" key="3">
    <source>
        <dbReference type="Proteomes" id="UP000824540"/>
    </source>
</evidence>
<dbReference type="EMBL" id="JAFBMS010000007">
    <property type="protein sequence ID" value="KAG9350617.1"/>
    <property type="molecule type" value="Genomic_DNA"/>
</dbReference>
<evidence type="ECO:0000256" key="1">
    <source>
        <dbReference type="SAM" id="MobiDB-lite"/>
    </source>
</evidence>
<accession>A0A8T2PM72</accession>
<gene>
    <name evidence="2" type="ORF">JZ751_024506</name>
</gene>
<comment type="caution">
    <text evidence="2">The sequence shown here is derived from an EMBL/GenBank/DDBJ whole genome shotgun (WGS) entry which is preliminary data.</text>
</comment>
<name>A0A8T2PM72_9TELE</name>
<sequence length="853" mass="92630">MFSEQELGVRQGGYHRTLLPTPPHLTPAPNSFSSPVSTCMRRERRKREKELEKRVYSWPGPEAQGGGSKQVCRGRESNGYGLDDSAAGIALKDLAEWPASSRVNHQATCFTAGAPLGTQFLFIHSVFITFLQPPKYDYNSHYHGISEAESLSVRPKGFSVGARKMTELSDLGHSEYVGAQPPSSAVNEGVLCRGGPPRVGRGQIGGGRGGSMLLPYLVIEGFSEYGAAWPASPHISVLCCWRECVAKPALGACFSLLTQSPGYRPGQHPQHSSTEAHRGRQEGVRSLVCSVSTVQCQSENSTDSGADGLGRLWGRDEDSVWSVLYSHIASGLYGLTRAPLFMSTSPERRGWGVGGLEGWVTQARTRYALSPSYTLPFYIRYPPQLSEKKGEAGCPWGVNSDPILIMYGPGSAGGRVVEERFGSLKGNGGDRDGLGWVEAAICTAQIMIGAGWGWGVKHLQRVDSRECRHLATAGKLQESERIKGLLLKHALDSSVHFCAARVTASADDDGVVHQKYTCPTERLTSVSILLQLTASASCREVALATYFRPQLAMSATVQGLAWAGALECRPERSTHTPDAPAQGPHSRPAAFAVASHVWASFTAPAPKTPQAALKTAYIKQRQDTERGVEQSAPSCCSLAARSEERKRKTERERECSHSSLRLFRYCTLMTQEKIWLLEGIKIVGRCVAGVGSGHTIALSTPVNGRGRWSPGQSHSNLPPCSPCRPLAAVSTYIASQHFWKAIVSTPLIQPEEAMGLVAEQSSAYFTAVMRRHSTSCAIGMRSVVFKIPDVLQTFGERDRFGSRPSVRNTVSCDCSVPALSHNTRSEERHPGGAWLKALPRIREREHGASVTHK</sequence>